<dbReference type="STRING" id="1089553.Tph_c21920"/>
<dbReference type="HOGENOM" id="CLU_2756520_0_0_9"/>
<dbReference type="InterPro" id="IPR045397">
    <property type="entry name" value="TumE-like"/>
</dbReference>
<protein>
    <submittedName>
        <fullName evidence="1">Uncharacterized protein</fullName>
    </submittedName>
</protein>
<evidence type="ECO:0000313" key="1">
    <source>
        <dbReference type="EMBL" id="AFV12384.1"/>
    </source>
</evidence>
<dbReference type="Proteomes" id="UP000000467">
    <property type="component" value="Chromosome"/>
</dbReference>
<organism evidence="1 2">
    <name type="scientific">Thermacetogenium phaeum (strain ATCC BAA-254 / DSM 26808 / PB)</name>
    <dbReference type="NCBI Taxonomy" id="1089553"/>
    <lineage>
        <taxon>Bacteria</taxon>
        <taxon>Bacillati</taxon>
        <taxon>Bacillota</taxon>
        <taxon>Clostridia</taxon>
        <taxon>Thermoanaerobacterales</taxon>
        <taxon>Thermoanaerobacteraceae</taxon>
        <taxon>Thermacetogenium</taxon>
    </lineage>
</organism>
<gene>
    <name evidence="1" type="ordered locus">Tph_c21920</name>
</gene>
<evidence type="ECO:0000313" key="2">
    <source>
        <dbReference type="Proteomes" id="UP000000467"/>
    </source>
</evidence>
<reference evidence="1 2" key="1">
    <citation type="journal article" date="2012" name="BMC Genomics">
        <title>Genome-guided analysis of physiological and morphological traits of the fermentative acetate oxidizer Thermacetogenium phaeum.</title>
        <authorList>
            <person name="Oehler D."/>
            <person name="Poehlein A."/>
            <person name="Leimbach A."/>
            <person name="Muller N."/>
            <person name="Daniel R."/>
            <person name="Gottschalk G."/>
            <person name="Schink B."/>
        </authorList>
    </citation>
    <scope>NUCLEOTIDE SEQUENCE [LARGE SCALE GENOMIC DNA]</scope>
    <source>
        <strain evidence="2">ATCC BAA-254 / DSM 26808 / PB</strain>
    </source>
</reference>
<dbReference type="AlphaFoldDB" id="K4LWL8"/>
<proteinExistence type="predicted"/>
<sequence length="70" mass="8276">MHIGNILKSFSDIIAHLEVLRFEVEGNDSALQLEITFNDGSKLHVRDYIFDAQKRKYVYHWQDKNDKLLV</sequence>
<dbReference type="Pfam" id="PF20126">
    <property type="entry name" value="TumE"/>
    <property type="match status" value="1"/>
</dbReference>
<accession>K4LWL8</accession>
<dbReference type="EMBL" id="CP003732">
    <property type="protein sequence ID" value="AFV12384.1"/>
    <property type="molecule type" value="Genomic_DNA"/>
</dbReference>
<dbReference type="eggNOG" id="ENOG503173D">
    <property type="taxonomic scope" value="Bacteria"/>
</dbReference>
<name>K4LWL8_THEPS</name>
<keyword evidence="2" id="KW-1185">Reference proteome</keyword>
<dbReference type="KEGG" id="tpz:Tph_c21920"/>